<evidence type="ECO:0000256" key="6">
    <source>
        <dbReference type="ARBA" id="ARBA00023004"/>
    </source>
</evidence>
<dbReference type="GO" id="GO:0004408">
    <property type="term" value="F:holocytochrome-c synthase activity"/>
    <property type="evidence" value="ECO:0007669"/>
    <property type="project" value="UniProtKB-EC"/>
</dbReference>
<dbReference type="Proteomes" id="UP001214628">
    <property type="component" value="Chromosome 2"/>
</dbReference>
<comment type="catalytic activity">
    <reaction evidence="10">
        <text>holo-[cytochrome c] = apo-[cytochrome c] + heme b</text>
        <dbReference type="Rhea" id="RHEA:22648"/>
        <dbReference type="Rhea" id="RHEA-COMP:10725"/>
        <dbReference type="Rhea" id="RHEA-COMP:10726"/>
        <dbReference type="ChEBI" id="CHEBI:29950"/>
        <dbReference type="ChEBI" id="CHEBI:60344"/>
        <dbReference type="ChEBI" id="CHEBI:83739"/>
        <dbReference type="EC" id="4.4.1.17"/>
    </reaction>
</comment>
<gene>
    <name evidence="12" type="primary">CYT2</name>
    <name evidence="12" type="ORF">MPSI1_001812</name>
</gene>
<feature type="compositionally biased region" description="Basic and acidic residues" evidence="11">
    <location>
        <begin position="47"/>
        <end position="66"/>
    </location>
</feature>
<keyword evidence="7 10" id="KW-0496">Mitochondrion</keyword>
<organism evidence="12 13">
    <name type="scientific">Malassezia psittaci</name>
    <dbReference type="NCBI Taxonomy" id="1821823"/>
    <lineage>
        <taxon>Eukaryota</taxon>
        <taxon>Fungi</taxon>
        <taxon>Dikarya</taxon>
        <taxon>Basidiomycota</taxon>
        <taxon>Ustilaginomycotina</taxon>
        <taxon>Malasseziomycetes</taxon>
        <taxon>Malasseziales</taxon>
        <taxon>Malasseziaceae</taxon>
        <taxon>Malassezia</taxon>
    </lineage>
</organism>
<dbReference type="PANTHER" id="PTHR12743:SF0">
    <property type="entry name" value="HOLOCYTOCHROME C-TYPE SYNTHASE"/>
    <property type="match status" value="1"/>
</dbReference>
<comment type="similarity">
    <text evidence="2 10">Belongs to the cytochrome c-type heme lyase family.</text>
</comment>
<evidence type="ECO:0000256" key="5">
    <source>
        <dbReference type="ARBA" id="ARBA00022792"/>
    </source>
</evidence>
<dbReference type="EMBL" id="CP118376">
    <property type="protein sequence ID" value="WFD43159.1"/>
    <property type="molecule type" value="Genomic_DNA"/>
</dbReference>
<feature type="compositionally biased region" description="Polar residues" evidence="11">
    <location>
        <begin position="80"/>
        <end position="97"/>
    </location>
</feature>
<sequence>MWPFKGKASEPAKVQSACPVDHQTRHEWQAQTGCPVDHDTQATFMEQARKTPYESDAPSESRESLSQDRVISSIPRYYMESQSNQDSAHSQADQTGDQEQKWVYPSPSQFYNAVRRKNHDARAADMDVVVPIHNAVNEQAWQMIRDWEAGWNDQKASEPQLVNFVGRPRDYTWRAYLRSLVGYQLPFDRHDWVVVRPNEENGPKSIRYIIDFYAGKNDSKSTSDTLTKASDPKSRISFYLDVRPAPDTLEGIAMRLHRWWLSPEPHTR</sequence>
<evidence type="ECO:0000256" key="1">
    <source>
        <dbReference type="ARBA" id="ARBA00004273"/>
    </source>
</evidence>
<proteinExistence type="inferred from homology"/>
<reference evidence="12" key="1">
    <citation type="submission" date="2023-02" db="EMBL/GenBank/DDBJ databases">
        <title>Mating type loci evolution in Malassezia.</title>
        <authorList>
            <person name="Coelho M.A."/>
        </authorList>
    </citation>
    <scope>NUCLEOTIDE SEQUENCE</scope>
    <source>
        <strain evidence="12">CBS 14136</strain>
    </source>
</reference>
<evidence type="ECO:0000256" key="3">
    <source>
        <dbReference type="ARBA" id="ARBA00022617"/>
    </source>
</evidence>
<evidence type="ECO:0000313" key="13">
    <source>
        <dbReference type="Proteomes" id="UP001214628"/>
    </source>
</evidence>
<keyword evidence="6 10" id="KW-0408">Iron</keyword>
<keyword evidence="9 10" id="KW-0456">Lyase</keyword>
<dbReference type="AlphaFoldDB" id="A0AAF0FB01"/>
<evidence type="ECO:0000256" key="2">
    <source>
        <dbReference type="ARBA" id="ARBA00007255"/>
    </source>
</evidence>
<dbReference type="InterPro" id="IPR000511">
    <property type="entry name" value="Holocyt_c/c1_synthase"/>
</dbReference>
<comment type="function">
    <text evidence="10">Lyase that catalyzes the covalent linking of the heme group to the cytochrome C apoprotein to produce the mature functional cytochrome.</text>
</comment>
<evidence type="ECO:0000256" key="8">
    <source>
        <dbReference type="ARBA" id="ARBA00023136"/>
    </source>
</evidence>
<dbReference type="GO" id="GO:0046872">
    <property type="term" value="F:metal ion binding"/>
    <property type="evidence" value="ECO:0007669"/>
    <property type="project" value="UniProtKB-KW"/>
</dbReference>
<feature type="region of interest" description="Disordered" evidence="11">
    <location>
        <begin position="1"/>
        <end position="67"/>
    </location>
</feature>
<evidence type="ECO:0000256" key="9">
    <source>
        <dbReference type="ARBA" id="ARBA00023239"/>
    </source>
</evidence>
<name>A0AAF0FB01_9BASI</name>
<protein>
    <recommendedName>
        <fullName evidence="10">Holocytochrome c-type synthase</fullName>
        <ecNumber evidence="10">4.4.1.17</ecNumber>
    </recommendedName>
</protein>
<evidence type="ECO:0000256" key="4">
    <source>
        <dbReference type="ARBA" id="ARBA00022723"/>
    </source>
</evidence>
<evidence type="ECO:0000256" key="7">
    <source>
        <dbReference type="ARBA" id="ARBA00023128"/>
    </source>
</evidence>
<keyword evidence="3 10" id="KW-0349">Heme</keyword>
<evidence type="ECO:0000256" key="11">
    <source>
        <dbReference type="SAM" id="MobiDB-lite"/>
    </source>
</evidence>
<comment type="subcellular location">
    <subcellularLocation>
        <location evidence="1 10">Mitochondrion inner membrane</location>
    </subcellularLocation>
</comment>
<dbReference type="PANTHER" id="PTHR12743">
    <property type="entry name" value="CYTOCHROME C1 HEME LYASE"/>
    <property type="match status" value="1"/>
</dbReference>
<keyword evidence="4 10" id="KW-0479">Metal-binding</keyword>
<keyword evidence="5 10" id="KW-0999">Mitochondrion inner membrane</keyword>
<dbReference type="PROSITE" id="PS00822">
    <property type="entry name" value="CYTO_HEME_LYASE_2"/>
    <property type="match status" value="1"/>
</dbReference>
<accession>A0AAF0FB01</accession>
<dbReference type="GO" id="GO:0005743">
    <property type="term" value="C:mitochondrial inner membrane"/>
    <property type="evidence" value="ECO:0007669"/>
    <property type="project" value="UniProtKB-SubCell"/>
</dbReference>
<keyword evidence="8 10" id="KW-0472">Membrane</keyword>
<dbReference type="Pfam" id="PF01265">
    <property type="entry name" value="Cyto_heme_lyase"/>
    <property type="match status" value="1"/>
</dbReference>
<evidence type="ECO:0000313" key="12">
    <source>
        <dbReference type="EMBL" id="WFD43159.1"/>
    </source>
</evidence>
<keyword evidence="13" id="KW-1185">Reference proteome</keyword>
<evidence type="ECO:0000256" key="10">
    <source>
        <dbReference type="RuleBase" id="RU363130"/>
    </source>
</evidence>
<feature type="region of interest" description="Disordered" evidence="11">
    <location>
        <begin position="80"/>
        <end position="101"/>
    </location>
</feature>
<dbReference type="PROSITE" id="PS00821">
    <property type="entry name" value="CYTO_HEME_LYASE_1"/>
    <property type="match status" value="1"/>
</dbReference>
<dbReference type="EC" id="4.4.1.17" evidence="10"/>